<organism evidence="1">
    <name type="scientific">bioreactor metagenome</name>
    <dbReference type="NCBI Taxonomy" id="1076179"/>
    <lineage>
        <taxon>unclassified sequences</taxon>
        <taxon>metagenomes</taxon>
        <taxon>ecological metagenomes</taxon>
    </lineage>
</organism>
<name>A0A645D3I7_9ZZZZ</name>
<evidence type="ECO:0000313" key="1">
    <source>
        <dbReference type="EMBL" id="MPM83946.1"/>
    </source>
</evidence>
<comment type="caution">
    <text evidence="1">The sequence shown here is derived from an EMBL/GenBank/DDBJ whole genome shotgun (WGS) entry which is preliminary data.</text>
</comment>
<proteinExistence type="predicted"/>
<accession>A0A645D3I7</accession>
<dbReference type="EMBL" id="VSSQ01032629">
    <property type="protein sequence ID" value="MPM83946.1"/>
    <property type="molecule type" value="Genomic_DNA"/>
</dbReference>
<sequence length="50" mass="6023">MKIKNIPPDKASDKYSPEYHRIRNDAQNWPEWKKEVYNTCYATSKHAKKI</sequence>
<reference evidence="1" key="1">
    <citation type="submission" date="2019-08" db="EMBL/GenBank/DDBJ databases">
        <authorList>
            <person name="Kucharzyk K."/>
            <person name="Murdoch R.W."/>
            <person name="Higgins S."/>
            <person name="Loffler F."/>
        </authorList>
    </citation>
    <scope>NUCLEOTIDE SEQUENCE</scope>
</reference>
<protein>
    <submittedName>
        <fullName evidence="1">Uncharacterized protein</fullName>
    </submittedName>
</protein>
<gene>
    <name evidence="1" type="ORF">SDC9_131016</name>
</gene>
<dbReference type="AlphaFoldDB" id="A0A645D3I7"/>